<dbReference type="InterPro" id="IPR039796">
    <property type="entry name" value="MIP18"/>
</dbReference>
<dbReference type="GO" id="GO:0007059">
    <property type="term" value="P:chromosome segregation"/>
    <property type="evidence" value="ECO:0007669"/>
    <property type="project" value="UniProtKB-KW"/>
</dbReference>
<evidence type="ECO:0000259" key="3">
    <source>
        <dbReference type="Pfam" id="PF01883"/>
    </source>
</evidence>
<dbReference type="Gene3D" id="6.10.250.1280">
    <property type="match status" value="1"/>
</dbReference>
<evidence type="ECO:0000313" key="4">
    <source>
        <dbReference type="EMBL" id="GAX13401.1"/>
    </source>
</evidence>
<dbReference type="Proteomes" id="UP000198406">
    <property type="component" value="Unassembled WGS sequence"/>
</dbReference>
<name>A0A1Z5JI08_FISSO</name>
<dbReference type="OrthoDB" id="2746at2759"/>
<comment type="similarity">
    <text evidence="1">Belongs to the MIP18 family.</text>
</comment>
<evidence type="ECO:0000256" key="1">
    <source>
        <dbReference type="ARBA" id="ARBA00010381"/>
    </source>
</evidence>
<dbReference type="SUPFAM" id="SSF117916">
    <property type="entry name" value="Fe-S cluster assembly (FSCA) domain-like"/>
    <property type="match status" value="1"/>
</dbReference>
<dbReference type="Gene3D" id="3.30.300.130">
    <property type="entry name" value="Fe-S cluster assembly (FSCA)"/>
    <property type="match status" value="1"/>
</dbReference>
<keyword evidence="2" id="KW-0159">Chromosome partition</keyword>
<dbReference type="AlphaFoldDB" id="A0A1Z5JI08"/>
<comment type="caution">
    <text evidence="4">The sequence shown here is derived from an EMBL/GenBank/DDBJ whole genome shotgun (WGS) entry which is preliminary data.</text>
</comment>
<protein>
    <recommendedName>
        <fullName evidence="3">MIP18 family-like domain-containing protein</fullName>
    </recommendedName>
</protein>
<dbReference type="InterPro" id="IPR002744">
    <property type="entry name" value="MIP18-like"/>
</dbReference>
<proteinExistence type="inferred from homology"/>
<dbReference type="Pfam" id="PF01883">
    <property type="entry name" value="FeS_assembly_P"/>
    <property type="match status" value="1"/>
</dbReference>
<reference evidence="4 5" key="1">
    <citation type="journal article" date="2015" name="Plant Cell">
        <title>Oil accumulation by the oleaginous diatom Fistulifera solaris as revealed by the genome and transcriptome.</title>
        <authorList>
            <person name="Tanaka T."/>
            <person name="Maeda Y."/>
            <person name="Veluchamy A."/>
            <person name="Tanaka M."/>
            <person name="Abida H."/>
            <person name="Marechal E."/>
            <person name="Bowler C."/>
            <person name="Muto M."/>
            <person name="Sunaga Y."/>
            <person name="Tanaka M."/>
            <person name="Yoshino T."/>
            <person name="Taniguchi T."/>
            <person name="Fukuda Y."/>
            <person name="Nemoto M."/>
            <person name="Matsumoto M."/>
            <person name="Wong P.S."/>
            <person name="Aburatani S."/>
            <person name="Fujibuchi W."/>
        </authorList>
    </citation>
    <scope>NUCLEOTIDE SEQUENCE [LARGE SCALE GENOMIC DNA]</scope>
    <source>
        <strain evidence="4 5">JPCC DA0580</strain>
    </source>
</reference>
<dbReference type="PANTHER" id="PTHR12377:SF0">
    <property type="entry name" value="CYTOSOLIC IRON-SULFUR ASSEMBLY COMPONENT 2B"/>
    <property type="match status" value="1"/>
</dbReference>
<dbReference type="InterPro" id="IPR034904">
    <property type="entry name" value="FSCA_dom_sf"/>
</dbReference>
<gene>
    <name evidence="4" type="ORF">FisN_9Lh012</name>
</gene>
<dbReference type="FunFam" id="3.30.300.130:FF:000004">
    <property type="entry name" value="cytosolic iron-sulfur assembly component 2A"/>
    <property type="match status" value="1"/>
</dbReference>
<accession>A0A1Z5JI08</accession>
<evidence type="ECO:0000313" key="5">
    <source>
        <dbReference type="Proteomes" id="UP000198406"/>
    </source>
</evidence>
<feature type="domain" description="MIP18 family-like" evidence="3">
    <location>
        <begin position="108"/>
        <end position="168"/>
    </location>
</feature>
<keyword evidence="5" id="KW-1185">Reference proteome</keyword>
<sequence length="239" mass="26641">MIKENANPILHHIDDHDKEERTQAWLQAHPELIADFRTRSVVRCALEDAAQLNATSVNLLKNTGLWDSSNVDPLLLFHPASNDFPIAKETKNTLTTAAATTSDPITAAEIFDLIRHIQDPEHPHSLEALGVVKLNQIDIATNNSNQHNKITVEFTPTIPHCSMATLIGLCLSVKLQRCQLPRTHIEVKIQPGTHASEHAINKQLQDKERLRAALENPHLLTIVNRCIANGLTQHYSSVM</sequence>
<dbReference type="InParanoid" id="A0A1Z5JI08"/>
<evidence type="ECO:0000256" key="2">
    <source>
        <dbReference type="ARBA" id="ARBA00022829"/>
    </source>
</evidence>
<organism evidence="4 5">
    <name type="scientific">Fistulifera solaris</name>
    <name type="common">Oleaginous diatom</name>
    <dbReference type="NCBI Taxonomy" id="1519565"/>
    <lineage>
        <taxon>Eukaryota</taxon>
        <taxon>Sar</taxon>
        <taxon>Stramenopiles</taxon>
        <taxon>Ochrophyta</taxon>
        <taxon>Bacillariophyta</taxon>
        <taxon>Bacillariophyceae</taxon>
        <taxon>Bacillariophycidae</taxon>
        <taxon>Naviculales</taxon>
        <taxon>Naviculaceae</taxon>
        <taxon>Fistulifera</taxon>
    </lineage>
</organism>
<dbReference type="GO" id="GO:0051604">
    <property type="term" value="P:protein maturation"/>
    <property type="evidence" value="ECO:0007669"/>
    <property type="project" value="InterPro"/>
</dbReference>
<dbReference type="EMBL" id="BDSP01000064">
    <property type="protein sequence ID" value="GAX13401.1"/>
    <property type="molecule type" value="Genomic_DNA"/>
</dbReference>
<dbReference type="FunCoup" id="A0A1Z5JI08">
    <property type="interactions" value="294"/>
</dbReference>
<dbReference type="PANTHER" id="PTHR12377">
    <property type="entry name" value="CYTOSOLIC IRON-SULFUR ASSEMBLY COMPONENT 2B-RELATED"/>
    <property type="match status" value="1"/>
</dbReference>